<feature type="compositionally biased region" description="Polar residues" evidence="3">
    <location>
        <begin position="213"/>
        <end position="224"/>
    </location>
</feature>
<feature type="region of interest" description="Disordered" evidence="3">
    <location>
        <begin position="282"/>
        <end position="303"/>
    </location>
</feature>
<comment type="subcellular location">
    <subcellularLocation>
        <location evidence="1">Nucleus</location>
    </subcellularLocation>
</comment>
<reference evidence="5 6" key="1">
    <citation type="journal article" date="2008" name="Nature">
        <title>The Phaeodactylum genome reveals the evolutionary history of diatom genomes.</title>
        <authorList>
            <person name="Bowler C."/>
            <person name="Allen A.E."/>
            <person name="Badger J.H."/>
            <person name="Grimwood J."/>
            <person name="Jabbari K."/>
            <person name="Kuo A."/>
            <person name="Maheswari U."/>
            <person name="Martens C."/>
            <person name="Maumus F."/>
            <person name="Otillar R.P."/>
            <person name="Rayko E."/>
            <person name="Salamov A."/>
            <person name="Vandepoele K."/>
            <person name="Beszteri B."/>
            <person name="Gruber A."/>
            <person name="Heijde M."/>
            <person name="Katinka M."/>
            <person name="Mock T."/>
            <person name="Valentin K."/>
            <person name="Verret F."/>
            <person name="Berges J.A."/>
            <person name="Brownlee C."/>
            <person name="Cadoret J.P."/>
            <person name="Chiovitti A."/>
            <person name="Choi C.J."/>
            <person name="Coesel S."/>
            <person name="De Martino A."/>
            <person name="Detter J.C."/>
            <person name="Durkin C."/>
            <person name="Falciatore A."/>
            <person name="Fournet J."/>
            <person name="Haruta M."/>
            <person name="Huysman M.J."/>
            <person name="Jenkins B.D."/>
            <person name="Jiroutova K."/>
            <person name="Jorgensen R.E."/>
            <person name="Joubert Y."/>
            <person name="Kaplan A."/>
            <person name="Kroger N."/>
            <person name="Kroth P.G."/>
            <person name="La Roche J."/>
            <person name="Lindquist E."/>
            <person name="Lommer M."/>
            <person name="Martin-Jezequel V."/>
            <person name="Lopez P.J."/>
            <person name="Lucas S."/>
            <person name="Mangogna M."/>
            <person name="McGinnis K."/>
            <person name="Medlin L.K."/>
            <person name="Montsant A."/>
            <person name="Oudot-Le Secq M.P."/>
            <person name="Napoli C."/>
            <person name="Obornik M."/>
            <person name="Parker M.S."/>
            <person name="Petit J.L."/>
            <person name="Porcel B.M."/>
            <person name="Poulsen N."/>
            <person name="Robison M."/>
            <person name="Rychlewski L."/>
            <person name="Rynearson T.A."/>
            <person name="Schmutz J."/>
            <person name="Shapiro H."/>
            <person name="Siaut M."/>
            <person name="Stanley M."/>
            <person name="Sussman M.R."/>
            <person name="Taylor A.R."/>
            <person name="Vardi A."/>
            <person name="von Dassow P."/>
            <person name="Vyverman W."/>
            <person name="Willis A."/>
            <person name="Wyrwicz L.S."/>
            <person name="Rokhsar D.S."/>
            <person name="Weissenbach J."/>
            <person name="Armbrust E.V."/>
            <person name="Green B.R."/>
            <person name="Van de Peer Y."/>
            <person name="Grigoriev I.V."/>
        </authorList>
    </citation>
    <scope>NUCLEOTIDE SEQUENCE [LARGE SCALE GENOMIC DNA]</scope>
    <source>
        <strain evidence="5 6">CCAP 1055/1</strain>
    </source>
</reference>
<keyword evidence="6" id="KW-1185">Reference proteome</keyword>
<dbReference type="RefSeq" id="XP_002180298.1">
    <property type="nucleotide sequence ID" value="XM_002180262.1"/>
</dbReference>
<feature type="region of interest" description="Disordered" evidence="3">
    <location>
        <begin position="102"/>
        <end position="127"/>
    </location>
</feature>
<feature type="compositionally biased region" description="Basic and acidic residues" evidence="3">
    <location>
        <begin position="103"/>
        <end position="116"/>
    </location>
</feature>
<feature type="compositionally biased region" description="Polar residues" evidence="3">
    <location>
        <begin position="152"/>
        <end position="169"/>
    </location>
</feature>
<feature type="compositionally biased region" description="Low complexity" evidence="3">
    <location>
        <begin position="282"/>
        <end position="298"/>
    </location>
</feature>
<name>B7FZ75_PHATC</name>
<evidence type="ECO:0000259" key="4">
    <source>
        <dbReference type="PROSITE" id="PS51204"/>
    </source>
</evidence>
<accession>B7FZ75</accession>
<dbReference type="Pfam" id="PF07529">
    <property type="entry name" value="HSA"/>
    <property type="match status" value="1"/>
</dbReference>
<feature type="compositionally biased region" description="Low complexity" evidence="3">
    <location>
        <begin position="176"/>
        <end position="194"/>
    </location>
</feature>
<feature type="region of interest" description="Disordered" evidence="3">
    <location>
        <begin position="61"/>
        <end position="83"/>
    </location>
</feature>
<dbReference type="PaxDb" id="2850-Phatr45934"/>
<feature type="region of interest" description="Disordered" evidence="3">
    <location>
        <begin position="152"/>
        <end position="251"/>
    </location>
</feature>
<reference evidence="6" key="2">
    <citation type="submission" date="2008-08" db="EMBL/GenBank/DDBJ databases">
        <authorList>
            <consortium name="Diatom Consortium"/>
            <person name="Grigoriev I."/>
            <person name="Grimwood J."/>
            <person name="Kuo A."/>
            <person name="Otillar R.P."/>
            <person name="Salamov A."/>
            <person name="Detter J.C."/>
            <person name="Lindquist E."/>
            <person name="Shapiro H."/>
            <person name="Lucas S."/>
            <person name="Glavina del Rio T."/>
            <person name="Pitluck S."/>
            <person name="Rokhsar D."/>
            <person name="Bowler C."/>
        </authorList>
    </citation>
    <scope>GENOME REANNOTATION</scope>
    <source>
        <strain evidence="6">CCAP 1055/1</strain>
    </source>
</reference>
<feature type="compositionally biased region" description="Low complexity" evidence="3">
    <location>
        <begin position="12"/>
        <end position="33"/>
    </location>
</feature>
<dbReference type="OrthoDB" id="372624at2759"/>
<dbReference type="PANTHER" id="PTHR46459:SF1">
    <property type="entry name" value="E1A-BINDING PROTEIN P400"/>
    <property type="match status" value="1"/>
</dbReference>
<sequence>MPQQADADGAGPLTPSRPESSSSLPAQSASLGSDNTRRTRIRRILEHRRLLLQRLRQSRAAANKRLEQSRTDHPESKDVSDEQELADFRDMVREATALARKVSKMDADGSTGEKRTSVSLRKGSSVGKRMNAALSSLVPGAATAAAAASAALPQSSHVTSSPNRTSSSAAPGRTLPTQASSTATAQPSSASGPGSRPPISKPPKTAAGRTMLPSGTQPQHTGISGPTLPPNRLAQQQQQQQQHPSPPVPSVVCPEAELLRKRRNEIRHKLIHLANTRRDKVANVSSSVTGGTSTKASSLPSLSHSERIAAVQGPGRPVKLPRRRQTHWDYLLEEMRWLATDFREERKWKTATARLVGDAVATRDDPVQGKMPLVQISPLTAAGPGLGTSTGISIDAIDQATSSRGNGASEKRTRFLEMISAEEETSARQVASIVSNMVAELCTATVEFAGNTGVNALAKALRRHQITRSRLEGRATVETVQAMQMNQGGSDSETALVLDGTTNTGVETDVNQLAVESKAEEFQRMSKAVDELLNNVRQLPETKAKASSTKLKGLDLELTVAQGKMGDDIEAKWKLDAGSVLRGPLASGKTITTCSLLWRHRRSGPQLVVCSSAKLIRWLHELGSFQG</sequence>
<dbReference type="GO" id="GO:0005634">
    <property type="term" value="C:nucleus"/>
    <property type="evidence" value="ECO:0007669"/>
    <property type="project" value="UniProtKB-SubCell"/>
</dbReference>
<dbReference type="Proteomes" id="UP000000759">
    <property type="component" value="Chromosome 8"/>
</dbReference>
<organism evidence="5 6">
    <name type="scientific">Phaeodactylum tricornutum (strain CCAP 1055/1)</name>
    <dbReference type="NCBI Taxonomy" id="556484"/>
    <lineage>
        <taxon>Eukaryota</taxon>
        <taxon>Sar</taxon>
        <taxon>Stramenopiles</taxon>
        <taxon>Ochrophyta</taxon>
        <taxon>Bacillariophyta</taxon>
        <taxon>Bacillariophyceae</taxon>
        <taxon>Bacillariophycidae</taxon>
        <taxon>Naviculales</taxon>
        <taxon>Phaeodactylaceae</taxon>
        <taxon>Phaeodactylum</taxon>
    </lineage>
</organism>
<dbReference type="GeneID" id="7201144"/>
<feature type="non-terminal residue" evidence="5">
    <location>
        <position position="627"/>
    </location>
</feature>
<dbReference type="GO" id="GO:0003682">
    <property type="term" value="F:chromatin binding"/>
    <property type="evidence" value="ECO:0007669"/>
    <property type="project" value="TreeGrafter"/>
</dbReference>
<gene>
    <name evidence="5" type="ORF">PHATRDRAFT_45934</name>
</gene>
<evidence type="ECO:0000313" key="6">
    <source>
        <dbReference type="Proteomes" id="UP000000759"/>
    </source>
</evidence>
<dbReference type="EMBL" id="CM000611">
    <property type="protein sequence ID" value="EEC48489.1"/>
    <property type="molecule type" value="Genomic_DNA"/>
</dbReference>
<dbReference type="eggNOG" id="KOG0391">
    <property type="taxonomic scope" value="Eukaryota"/>
</dbReference>
<dbReference type="STRING" id="556484.B7FZ75"/>
<dbReference type="AlphaFoldDB" id="B7FZ75"/>
<protein>
    <recommendedName>
        <fullName evidence="4">HSA domain-containing protein</fullName>
    </recommendedName>
</protein>
<evidence type="ECO:0000313" key="5">
    <source>
        <dbReference type="EMBL" id="EEC48489.1"/>
    </source>
</evidence>
<keyword evidence="2" id="KW-0539">Nucleus</keyword>
<dbReference type="PROSITE" id="PS51204">
    <property type="entry name" value="HSA"/>
    <property type="match status" value="1"/>
</dbReference>
<dbReference type="GO" id="GO:0006281">
    <property type="term" value="P:DNA repair"/>
    <property type="evidence" value="ECO:0007669"/>
    <property type="project" value="TreeGrafter"/>
</dbReference>
<feature type="compositionally biased region" description="Basic and acidic residues" evidence="3">
    <location>
        <begin position="64"/>
        <end position="83"/>
    </location>
</feature>
<evidence type="ECO:0000256" key="1">
    <source>
        <dbReference type="ARBA" id="ARBA00004123"/>
    </source>
</evidence>
<dbReference type="PANTHER" id="PTHR46459">
    <property type="entry name" value="E1A-BINDING PROTEIN P400-RELATED"/>
    <property type="match status" value="1"/>
</dbReference>
<evidence type="ECO:0000256" key="3">
    <source>
        <dbReference type="SAM" id="MobiDB-lite"/>
    </source>
</evidence>
<dbReference type="GO" id="GO:0035267">
    <property type="term" value="C:NuA4 histone acetyltransferase complex"/>
    <property type="evidence" value="ECO:0007669"/>
    <property type="project" value="TreeGrafter"/>
</dbReference>
<feature type="region of interest" description="Disordered" evidence="3">
    <location>
        <begin position="1"/>
        <end position="40"/>
    </location>
</feature>
<dbReference type="KEGG" id="pti:PHATRDRAFT_45934"/>
<dbReference type="InParanoid" id="B7FZ75"/>
<evidence type="ECO:0000256" key="2">
    <source>
        <dbReference type="ARBA" id="ARBA00023242"/>
    </source>
</evidence>
<feature type="domain" description="HSA" evidence="4">
    <location>
        <begin position="315"/>
        <end position="362"/>
    </location>
</feature>
<dbReference type="InterPro" id="IPR014012">
    <property type="entry name" value="HSA_dom"/>
</dbReference>
<dbReference type="HOGENOM" id="CLU_229184_0_0_1"/>
<proteinExistence type="predicted"/>
<dbReference type="SMART" id="SM00573">
    <property type="entry name" value="HSA"/>
    <property type="match status" value="1"/>
</dbReference>